<keyword evidence="4" id="KW-1185">Reference proteome</keyword>
<dbReference type="EMBL" id="CAJJDM010000059">
    <property type="protein sequence ID" value="CAD8077320.1"/>
    <property type="molecule type" value="Genomic_DNA"/>
</dbReference>
<dbReference type="InterPro" id="IPR045266">
    <property type="entry name" value="DOH_DOMON"/>
</dbReference>
<accession>A0A8S1MAJ9</accession>
<feature type="domain" description="DOMON" evidence="2">
    <location>
        <begin position="156"/>
        <end position="268"/>
    </location>
</feature>
<dbReference type="OMA" id="TIEMCFI"/>
<evidence type="ECO:0000259" key="2">
    <source>
        <dbReference type="PROSITE" id="PS50836"/>
    </source>
</evidence>
<keyword evidence="1" id="KW-0732">Signal</keyword>
<sequence>MFQINTSIFIFLIVLITVNAEIAFTYTKNNHELHYNIISNEDLVVLAFSGQQDFREYLFCRLKECQCEERFVQGARSHPKLSEQQLISNYFCQKNQMNFIRPDTEFQPYVWKNNQGKEQSKHFEQQSRIVQEVTSTASTTTTYTDTDMTASLSVGSIFQVKWKFNTDDTIEMCFILNQKSWIGVGFGRGMKNVDMLTINIIDNQAEVIDLWSVEDDTPPTDTQQDLELISYSIADNSVKARIKRKLNTGDSQQDVVLAKGTSYTWSYATSSALVMEDHGHEFQEFSITLVESGDTVISYSEMLMFFVVIFNLIF</sequence>
<dbReference type="SMART" id="SM00664">
    <property type="entry name" value="DoH"/>
    <property type="match status" value="1"/>
</dbReference>
<gene>
    <name evidence="3" type="ORF">PPRIM_AZ9-3.1.T0580054</name>
</gene>
<organism evidence="3 4">
    <name type="scientific">Paramecium primaurelia</name>
    <dbReference type="NCBI Taxonomy" id="5886"/>
    <lineage>
        <taxon>Eukaryota</taxon>
        <taxon>Sar</taxon>
        <taxon>Alveolata</taxon>
        <taxon>Ciliophora</taxon>
        <taxon>Intramacronucleata</taxon>
        <taxon>Oligohymenophorea</taxon>
        <taxon>Peniculida</taxon>
        <taxon>Parameciidae</taxon>
        <taxon>Paramecium</taxon>
    </lineage>
</organism>
<dbReference type="Pfam" id="PF03351">
    <property type="entry name" value="DOMON"/>
    <property type="match status" value="1"/>
</dbReference>
<name>A0A8S1MAJ9_PARPR</name>
<dbReference type="Proteomes" id="UP000688137">
    <property type="component" value="Unassembled WGS sequence"/>
</dbReference>
<reference evidence="3" key="1">
    <citation type="submission" date="2021-01" db="EMBL/GenBank/DDBJ databases">
        <authorList>
            <consortium name="Genoscope - CEA"/>
            <person name="William W."/>
        </authorList>
    </citation>
    <scope>NUCLEOTIDE SEQUENCE</scope>
</reference>
<feature type="chain" id="PRO_5035758196" description="DOMON domain-containing protein" evidence="1">
    <location>
        <begin position="21"/>
        <end position="314"/>
    </location>
</feature>
<comment type="caution">
    <text evidence="3">The sequence shown here is derived from an EMBL/GenBank/DDBJ whole genome shotgun (WGS) entry which is preliminary data.</text>
</comment>
<dbReference type="GO" id="GO:0004500">
    <property type="term" value="F:dopamine beta-monooxygenase activity"/>
    <property type="evidence" value="ECO:0007669"/>
    <property type="project" value="InterPro"/>
</dbReference>
<dbReference type="PANTHER" id="PTHR10157">
    <property type="entry name" value="DOPAMINE BETA HYDROXYLASE RELATED"/>
    <property type="match status" value="1"/>
</dbReference>
<evidence type="ECO:0000313" key="4">
    <source>
        <dbReference type="Proteomes" id="UP000688137"/>
    </source>
</evidence>
<dbReference type="PROSITE" id="PS50836">
    <property type="entry name" value="DOMON"/>
    <property type="match status" value="1"/>
</dbReference>
<feature type="signal peptide" evidence="1">
    <location>
        <begin position="1"/>
        <end position="20"/>
    </location>
</feature>
<dbReference type="InterPro" id="IPR005018">
    <property type="entry name" value="DOMON_domain"/>
</dbReference>
<proteinExistence type="predicted"/>
<dbReference type="PANTHER" id="PTHR10157:SF23">
    <property type="entry name" value="MOXD1 HOMOLOG 1"/>
    <property type="match status" value="1"/>
</dbReference>
<dbReference type="AlphaFoldDB" id="A0A8S1MAJ9"/>
<evidence type="ECO:0000256" key="1">
    <source>
        <dbReference type="SAM" id="SignalP"/>
    </source>
</evidence>
<dbReference type="CDD" id="cd09631">
    <property type="entry name" value="DOMON_DOH"/>
    <property type="match status" value="1"/>
</dbReference>
<protein>
    <recommendedName>
        <fullName evidence="2">DOMON domain-containing protein</fullName>
    </recommendedName>
</protein>
<dbReference type="InterPro" id="IPR000945">
    <property type="entry name" value="DBH-like"/>
</dbReference>
<evidence type="ECO:0000313" key="3">
    <source>
        <dbReference type="EMBL" id="CAD8077320.1"/>
    </source>
</evidence>